<keyword evidence="2" id="KW-1185">Reference proteome</keyword>
<evidence type="ECO:0000313" key="1">
    <source>
        <dbReference type="EMBL" id="RUS66587.1"/>
    </source>
</evidence>
<comment type="caution">
    <text evidence="1">The sequence shown here is derived from an EMBL/GenBank/DDBJ whole genome shotgun (WGS) entry which is preliminary data.</text>
</comment>
<evidence type="ECO:0000313" key="2">
    <source>
        <dbReference type="Proteomes" id="UP000286947"/>
    </source>
</evidence>
<accession>A0A433SCW2</accession>
<dbReference type="AlphaFoldDB" id="A0A433SCW2"/>
<reference evidence="1 2" key="1">
    <citation type="submission" date="2018-01" db="EMBL/GenBank/DDBJ databases">
        <title>Saezia sanguinis gen. nov., sp. nov., in the order Burkholderiales isolated from human blood.</title>
        <authorList>
            <person name="Medina-Pascual M.J."/>
            <person name="Valdezate S."/>
            <person name="Monzon S."/>
            <person name="Cuesta I."/>
            <person name="Carrasco G."/>
            <person name="Villalon P."/>
            <person name="Saez-Nieto J.A."/>
        </authorList>
    </citation>
    <scope>NUCLEOTIDE SEQUENCE [LARGE SCALE GENOMIC DNA]</scope>
    <source>
        <strain evidence="1 2">CNM695-12</strain>
    </source>
</reference>
<dbReference type="RefSeq" id="WP_126980068.1">
    <property type="nucleotide sequence ID" value="NZ_PQSP01000004.1"/>
</dbReference>
<sequence>MGADFSQIAPQAGGTLVSGAMQAYGALSQGRSAREAGRANARILEEQANNRLRASTVRGDVLRSQARQVIGEQLAAGAQSGVGLSGSRLDMLRQSYDNLEADVAAVHTDAQIDATGLRNQATVQRWEGDQAYKAGKMGALTAAVNTGVSLYSLFDSVKPVKDQFKKNSAQSAGSKTSKYPAMTKQSGRFTSMDTLTQWAFGTDGIKKGGSATSQLLKTPAYGSQRLSKGYRGYQRGTGGA</sequence>
<gene>
    <name evidence="1" type="ORF">CUZ56_01867</name>
</gene>
<dbReference type="EMBL" id="PQSP01000004">
    <property type="protein sequence ID" value="RUS66587.1"/>
    <property type="molecule type" value="Genomic_DNA"/>
</dbReference>
<organism evidence="1 2">
    <name type="scientific">Saezia sanguinis</name>
    <dbReference type="NCBI Taxonomy" id="1965230"/>
    <lineage>
        <taxon>Bacteria</taxon>
        <taxon>Pseudomonadati</taxon>
        <taxon>Pseudomonadota</taxon>
        <taxon>Betaproteobacteria</taxon>
        <taxon>Burkholderiales</taxon>
        <taxon>Saeziaceae</taxon>
        <taxon>Saezia</taxon>
    </lineage>
</organism>
<protein>
    <submittedName>
        <fullName evidence="1">Uncharacterized protein</fullName>
    </submittedName>
</protein>
<proteinExistence type="predicted"/>
<dbReference type="Proteomes" id="UP000286947">
    <property type="component" value="Unassembled WGS sequence"/>
</dbReference>
<name>A0A433SCW2_9BURK</name>